<feature type="compositionally biased region" description="Polar residues" evidence="1">
    <location>
        <begin position="365"/>
        <end position="374"/>
    </location>
</feature>
<dbReference type="GO" id="GO:0035438">
    <property type="term" value="F:cyclic-di-GMP binding"/>
    <property type="evidence" value="ECO:0007669"/>
    <property type="project" value="InterPro"/>
</dbReference>
<evidence type="ECO:0000313" key="3">
    <source>
        <dbReference type="EMBL" id="TGL58251.1"/>
    </source>
</evidence>
<dbReference type="Gene3D" id="2.40.10.220">
    <property type="entry name" value="predicted glycosyltransferase like domains"/>
    <property type="match status" value="1"/>
</dbReference>
<dbReference type="SUPFAM" id="SSF141371">
    <property type="entry name" value="PilZ domain-like"/>
    <property type="match status" value="1"/>
</dbReference>
<dbReference type="RefSeq" id="WP_135624270.1">
    <property type="nucleotide sequence ID" value="NZ_RQGD01000034.1"/>
</dbReference>
<feature type="region of interest" description="Disordered" evidence="1">
    <location>
        <begin position="354"/>
        <end position="399"/>
    </location>
</feature>
<evidence type="ECO:0000256" key="1">
    <source>
        <dbReference type="SAM" id="MobiDB-lite"/>
    </source>
</evidence>
<protein>
    <submittedName>
        <fullName evidence="3">PilZ domain-containing protein</fullName>
    </submittedName>
</protein>
<dbReference type="Proteomes" id="UP000297693">
    <property type="component" value="Unassembled WGS sequence"/>
</dbReference>
<comment type="caution">
    <text evidence="3">The sequence shown here is derived from an EMBL/GenBank/DDBJ whole genome shotgun (WGS) entry which is preliminary data.</text>
</comment>
<dbReference type="Pfam" id="PF07238">
    <property type="entry name" value="PilZ"/>
    <property type="match status" value="1"/>
</dbReference>
<reference evidence="3" key="1">
    <citation type="journal article" date="2019" name="PLoS Negl. Trop. Dis.">
        <title>Revisiting the worldwide diversity of Leptospira species in the environment.</title>
        <authorList>
            <person name="Vincent A.T."/>
            <person name="Schiettekatte O."/>
            <person name="Bourhy P."/>
            <person name="Veyrier F.J."/>
            <person name="Picardeau M."/>
        </authorList>
    </citation>
    <scope>NUCLEOTIDE SEQUENCE [LARGE SCALE GENOMIC DNA]</scope>
    <source>
        <strain evidence="3">201702476</strain>
    </source>
</reference>
<organism evidence="3 4">
    <name type="scientific">Leptospira ognonensis</name>
    <dbReference type="NCBI Taxonomy" id="2484945"/>
    <lineage>
        <taxon>Bacteria</taxon>
        <taxon>Pseudomonadati</taxon>
        <taxon>Spirochaetota</taxon>
        <taxon>Spirochaetia</taxon>
        <taxon>Leptospirales</taxon>
        <taxon>Leptospiraceae</taxon>
        <taxon>Leptospira</taxon>
    </lineage>
</organism>
<feature type="compositionally biased region" description="Acidic residues" evidence="1">
    <location>
        <begin position="386"/>
        <end position="399"/>
    </location>
</feature>
<name>A0A4R9JYE2_9LEPT</name>
<keyword evidence="4" id="KW-1185">Reference proteome</keyword>
<feature type="domain" description="PilZ" evidence="2">
    <location>
        <begin position="255"/>
        <end position="347"/>
    </location>
</feature>
<dbReference type="EMBL" id="RQGD01000034">
    <property type="protein sequence ID" value="TGL58251.1"/>
    <property type="molecule type" value="Genomic_DNA"/>
</dbReference>
<dbReference type="InterPro" id="IPR009875">
    <property type="entry name" value="PilZ_domain"/>
</dbReference>
<dbReference type="AlphaFoldDB" id="A0A4R9JYE2"/>
<evidence type="ECO:0000259" key="2">
    <source>
        <dbReference type="Pfam" id="PF07238"/>
    </source>
</evidence>
<accession>A0A4R9JYE2</accession>
<evidence type="ECO:0000313" key="4">
    <source>
        <dbReference type="Proteomes" id="UP000297693"/>
    </source>
</evidence>
<gene>
    <name evidence="3" type="ORF">EHQ58_12835</name>
</gene>
<sequence>MEKEITDIDGILKVVSALFGKLPVCIIHENKELPVKIIALKNKALIINSALKFTSKARILTLVHNGSKFLAQFTLVGGDGNGIEVLQPLKISIRPATRQGNRVEVADSANGSLRVTNLINIVDITKAIGFDDKKVDLILLAYRAKLAKIFPTSSIYFAGRADNRLRLMQHYDKSIYIIDRKNKSTANPLYLPFDEYLRIFDTSKLADDLISEIALPIRYKGYMSLGYIQVLSDKPLDMEVFNQITLFSQAISRDIVATGVFQESKENCPVIDLSSGGISFLHAPTRAFSRNVTMNGTIIFDLVMNADTKATFRGVIKNIRNLEANYRVGCQFYHPNVRDQEILETYLGVTSPTPEEGIAKIPDDFSSQESTSAGDQKEELDPMQAFEDETEDIPSSEEL</sequence>
<dbReference type="OrthoDB" id="336946at2"/>
<proteinExistence type="predicted"/>